<evidence type="ECO:0000313" key="5">
    <source>
        <dbReference type="Proteomes" id="UP000183038"/>
    </source>
</evidence>
<dbReference type="InterPro" id="IPR026956">
    <property type="entry name" value="D-ser_dehydrat-like_dom"/>
</dbReference>
<dbReference type="InterPro" id="IPR042208">
    <property type="entry name" value="D-ser_dehydrat-like_sf"/>
</dbReference>
<dbReference type="SMART" id="SM01119">
    <property type="entry name" value="D-ser_dehydrat"/>
    <property type="match status" value="1"/>
</dbReference>
<organism evidence="4 5">
    <name type="scientific">Maribacter dokdonensis</name>
    <dbReference type="NCBI Taxonomy" id="320912"/>
    <lineage>
        <taxon>Bacteria</taxon>
        <taxon>Pseudomonadati</taxon>
        <taxon>Bacteroidota</taxon>
        <taxon>Flavobacteriia</taxon>
        <taxon>Flavobacteriales</taxon>
        <taxon>Flavobacteriaceae</taxon>
        <taxon>Maribacter</taxon>
    </lineage>
</organism>
<dbReference type="InterPro" id="IPR051466">
    <property type="entry name" value="D-amino_acid_metab_enzyme"/>
</dbReference>
<dbReference type="OrthoDB" id="9788869at2"/>
<gene>
    <name evidence="4" type="ORF">SAMN05192540_0736</name>
</gene>
<feature type="domain" description="D-serine dehydratase-like" evidence="3">
    <location>
        <begin position="262"/>
        <end position="351"/>
    </location>
</feature>
<keyword evidence="2" id="KW-0456">Lyase</keyword>
<evidence type="ECO:0000256" key="1">
    <source>
        <dbReference type="ARBA" id="ARBA00005323"/>
    </source>
</evidence>
<comment type="similarity">
    <text evidence="1">Belongs to the DSD1 family.</text>
</comment>
<dbReference type="Pfam" id="PF14031">
    <property type="entry name" value="D-ser_dehydrat"/>
    <property type="match status" value="1"/>
</dbReference>
<dbReference type="InterPro" id="IPR001608">
    <property type="entry name" value="Ala_racemase_N"/>
</dbReference>
<dbReference type="SUPFAM" id="SSF51419">
    <property type="entry name" value="PLP-binding barrel"/>
    <property type="match status" value="1"/>
</dbReference>
<evidence type="ECO:0000256" key="2">
    <source>
        <dbReference type="ARBA" id="ARBA00023239"/>
    </source>
</evidence>
<dbReference type="AlphaFoldDB" id="A0A1H4K3L6"/>
<dbReference type="RefSeq" id="WP_074670177.1">
    <property type="nucleotide sequence ID" value="NZ_FNTB01000001.1"/>
</dbReference>
<dbReference type="PANTHER" id="PTHR28004:SF2">
    <property type="entry name" value="D-SERINE DEHYDRATASE"/>
    <property type="match status" value="1"/>
</dbReference>
<dbReference type="Pfam" id="PF01168">
    <property type="entry name" value="Ala_racemase_N"/>
    <property type="match status" value="1"/>
</dbReference>
<protein>
    <submittedName>
        <fullName evidence="4">D-serine deaminase, pyridoxal phosphate-dependent</fullName>
    </submittedName>
</protein>
<dbReference type="Gene3D" id="3.20.20.10">
    <property type="entry name" value="Alanine racemase"/>
    <property type="match status" value="1"/>
</dbReference>
<dbReference type="GO" id="GO:0008721">
    <property type="term" value="F:D-serine ammonia-lyase activity"/>
    <property type="evidence" value="ECO:0007669"/>
    <property type="project" value="TreeGrafter"/>
</dbReference>
<dbReference type="Proteomes" id="UP000183038">
    <property type="component" value="Unassembled WGS sequence"/>
</dbReference>
<dbReference type="GO" id="GO:0036088">
    <property type="term" value="P:D-serine catabolic process"/>
    <property type="evidence" value="ECO:0007669"/>
    <property type="project" value="TreeGrafter"/>
</dbReference>
<accession>A0A1H4K3L6</accession>
<dbReference type="PANTHER" id="PTHR28004">
    <property type="entry name" value="ZGC:162816-RELATED"/>
    <property type="match status" value="1"/>
</dbReference>
<name>A0A1H4K3L6_9FLAO</name>
<evidence type="ECO:0000313" key="4">
    <source>
        <dbReference type="EMBL" id="SEB53120.1"/>
    </source>
</evidence>
<dbReference type="InterPro" id="IPR029066">
    <property type="entry name" value="PLP-binding_barrel"/>
</dbReference>
<evidence type="ECO:0000259" key="3">
    <source>
        <dbReference type="SMART" id="SM01119"/>
    </source>
</evidence>
<proteinExistence type="inferred from homology"/>
<dbReference type="CDD" id="cd06821">
    <property type="entry name" value="PLPDE_III_D-TA"/>
    <property type="match status" value="1"/>
</dbReference>
<dbReference type="EMBL" id="FNTB01000001">
    <property type="protein sequence ID" value="SEB53120.1"/>
    <property type="molecule type" value="Genomic_DNA"/>
</dbReference>
<dbReference type="Gene3D" id="2.40.37.20">
    <property type="entry name" value="D-serine dehydratase-like domain"/>
    <property type="match status" value="1"/>
</dbReference>
<sequence length="370" mass="41409">MEDNNWYSLTHPEDVISPSLLIYPNRIQHNIELMISMRGDVNFLRPHVKTYKNANIIAMQMDAGIQKFKCATIAEAELLGNCKAKDVLLAMQPIGPNTKRFVELIKAYGNTKFSTLVDNSKSLQFLGNLSKANNIKIPLWIDINNGMNRTGIAPDQKALALYRELSEHEHLIAEGLHVYDGHLRHTDPTIREAECNTAFEPVLSLKANIEKLDIPSPKIVAGGSPTFPFHCKRDGVETSPGTTLLWDAGYGSLFPEMHFLPAAVLMTRILSKPTTGILCFDLGHKSLAPEMPFPRIAFLDLKHSKQISQSEEHLVVEYDDLTIPEVGDIHYAVPKHICPTVAKYDTLTVVKDNKVIDHWPVTARTQKSTI</sequence>
<reference evidence="4 5" key="1">
    <citation type="submission" date="2016-10" db="EMBL/GenBank/DDBJ databases">
        <authorList>
            <person name="de Groot N.N."/>
        </authorList>
    </citation>
    <scope>NUCLEOTIDE SEQUENCE [LARGE SCALE GENOMIC DNA]</scope>
    <source>
        <strain evidence="4 5">MAR_2009_71</strain>
    </source>
</reference>